<dbReference type="AlphaFoldDB" id="A0A6M8FF29"/>
<dbReference type="Gene3D" id="3.90.1150.10">
    <property type="entry name" value="Aspartate Aminotransferase, domain 1"/>
    <property type="match status" value="1"/>
</dbReference>
<comment type="cofactor">
    <cofactor evidence="1 9 10">
        <name>pyridoxal 5'-phosphate</name>
        <dbReference type="ChEBI" id="CHEBI:597326"/>
    </cofactor>
</comment>
<evidence type="ECO:0000256" key="5">
    <source>
        <dbReference type="ARBA" id="ARBA00022679"/>
    </source>
</evidence>
<name>A0A6M8FF29_9GAMM</name>
<evidence type="ECO:0000313" key="13">
    <source>
        <dbReference type="Proteomes" id="UP000501379"/>
    </source>
</evidence>
<feature type="binding site" evidence="9">
    <location>
        <position position="176"/>
    </location>
    <ligand>
        <name>pyridoxal 5'-phosphate</name>
        <dbReference type="ChEBI" id="CHEBI:597326"/>
    </ligand>
</feature>
<dbReference type="HAMAP" id="MF_01693">
    <property type="entry name" value="BioF_aminotrans_2"/>
    <property type="match status" value="1"/>
</dbReference>
<evidence type="ECO:0000256" key="8">
    <source>
        <dbReference type="ARBA" id="ARBA00047715"/>
    </source>
</evidence>
<keyword evidence="5 9" id="KW-0808">Transferase</keyword>
<dbReference type="EMBL" id="CP053697">
    <property type="protein sequence ID" value="QKE64793.1"/>
    <property type="molecule type" value="Genomic_DNA"/>
</dbReference>
<feature type="binding site" evidence="9">
    <location>
        <begin position="106"/>
        <end position="107"/>
    </location>
    <ligand>
        <name>pyridoxal 5'-phosphate</name>
        <dbReference type="ChEBI" id="CHEBI:597326"/>
    </ligand>
</feature>
<dbReference type="PANTHER" id="PTHR13693:SF100">
    <property type="entry name" value="8-AMINO-7-OXONONANOATE SYNTHASE"/>
    <property type="match status" value="1"/>
</dbReference>
<feature type="binding site" evidence="9">
    <location>
        <position position="233"/>
    </location>
    <ligand>
        <name>pyridoxal 5'-phosphate</name>
        <dbReference type="ChEBI" id="CHEBI:597326"/>
    </ligand>
</feature>
<comment type="function">
    <text evidence="9">Catalyzes the decarboxylative condensation of pimeloyl-[acyl-carrier protein] and L-alanine to produce 8-amino-7-oxononanoate (AON), [acyl-carrier protein], and carbon dioxide.</text>
</comment>
<evidence type="ECO:0000256" key="1">
    <source>
        <dbReference type="ARBA" id="ARBA00001933"/>
    </source>
</evidence>
<dbReference type="EC" id="2.3.1.47" evidence="9"/>
<dbReference type="InterPro" id="IPR001917">
    <property type="entry name" value="Aminotrans_II_pyridoxalP_BS"/>
</dbReference>
<dbReference type="RefSeq" id="WP_173210043.1">
    <property type="nucleotide sequence ID" value="NZ_CP053697.2"/>
</dbReference>
<feature type="domain" description="Aminotransferase class I/classII large" evidence="11">
    <location>
        <begin position="39"/>
        <end position="378"/>
    </location>
</feature>
<comment type="subunit">
    <text evidence="4 9">Homodimer.</text>
</comment>
<dbReference type="UniPathway" id="UPA00078"/>
<keyword evidence="12" id="KW-0012">Acyltransferase</keyword>
<dbReference type="InterPro" id="IPR015424">
    <property type="entry name" value="PyrdxlP-dep_Trfase"/>
</dbReference>
<dbReference type="Pfam" id="PF00155">
    <property type="entry name" value="Aminotran_1_2"/>
    <property type="match status" value="1"/>
</dbReference>
<evidence type="ECO:0000256" key="4">
    <source>
        <dbReference type="ARBA" id="ARBA00011738"/>
    </source>
</evidence>
<evidence type="ECO:0000256" key="2">
    <source>
        <dbReference type="ARBA" id="ARBA00004746"/>
    </source>
</evidence>
<dbReference type="GO" id="GO:0009102">
    <property type="term" value="P:biotin biosynthetic process"/>
    <property type="evidence" value="ECO:0007669"/>
    <property type="project" value="UniProtKB-UniRule"/>
</dbReference>
<dbReference type="GO" id="GO:0008710">
    <property type="term" value="F:8-amino-7-oxononanoate synthase activity"/>
    <property type="evidence" value="ECO:0007669"/>
    <property type="project" value="UniProtKB-UniRule"/>
</dbReference>
<evidence type="ECO:0000256" key="3">
    <source>
        <dbReference type="ARBA" id="ARBA00010008"/>
    </source>
</evidence>
<dbReference type="InterPro" id="IPR015422">
    <property type="entry name" value="PyrdxlP-dep_Trfase_small"/>
</dbReference>
<gene>
    <name evidence="9 12" type="primary">bioF</name>
    <name evidence="12" type="ORF">HNE05_16025</name>
</gene>
<dbReference type="PANTHER" id="PTHR13693">
    <property type="entry name" value="CLASS II AMINOTRANSFERASE/8-AMINO-7-OXONONANOATE SYNTHASE"/>
    <property type="match status" value="1"/>
</dbReference>
<evidence type="ECO:0000259" key="11">
    <source>
        <dbReference type="Pfam" id="PF00155"/>
    </source>
</evidence>
<protein>
    <recommendedName>
        <fullName evidence="9">8-amino-7-oxononanoate synthase</fullName>
        <shortName evidence="9">AONS</shortName>
        <ecNumber evidence="9">2.3.1.47</ecNumber>
    </recommendedName>
    <alternativeName>
        <fullName evidence="9">7-keto-8-amino-pelargonic acid synthase</fullName>
        <shortName evidence="9">7-KAP synthase</shortName>
        <shortName evidence="9">KAPA synthase</shortName>
    </alternativeName>
    <alternativeName>
        <fullName evidence="9">8-amino-7-ketopelargonate synthase</fullName>
    </alternativeName>
</protein>
<dbReference type="InterPro" id="IPR015421">
    <property type="entry name" value="PyrdxlP-dep_Trfase_major"/>
</dbReference>
<feature type="binding site" evidence="9">
    <location>
        <position position="204"/>
    </location>
    <ligand>
        <name>pyridoxal 5'-phosphate</name>
        <dbReference type="ChEBI" id="CHEBI:597326"/>
    </ligand>
</feature>
<dbReference type="InterPro" id="IPR022834">
    <property type="entry name" value="AONS_Proteobacteria"/>
</dbReference>
<accession>A0A6M8FF29</accession>
<dbReference type="InterPro" id="IPR004839">
    <property type="entry name" value="Aminotransferase_I/II_large"/>
</dbReference>
<dbReference type="GO" id="GO:0030170">
    <property type="term" value="F:pyridoxal phosphate binding"/>
    <property type="evidence" value="ECO:0007669"/>
    <property type="project" value="UniProtKB-UniRule"/>
</dbReference>
<feature type="binding site" evidence="9">
    <location>
        <position position="131"/>
    </location>
    <ligand>
        <name>substrate</name>
    </ligand>
</feature>
<feature type="modified residue" description="N6-(pyridoxal phosphate)lysine" evidence="9 10">
    <location>
        <position position="236"/>
    </location>
</feature>
<feature type="binding site" evidence="9">
    <location>
        <position position="19"/>
    </location>
    <ligand>
        <name>substrate</name>
    </ligand>
</feature>
<dbReference type="Gene3D" id="3.40.640.10">
    <property type="entry name" value="Type I PLP-dependent aspartate aminotransferase-like (Major domain)"/>
    <property type="match status" value="1"/>
</dbReference>
<reference evidence="12" key="1">
    <citation type="submission" date="2020-07" db="EMBL/GenBank/DDBJ databases">
        <title>Nitrate ammonifying Pseudomonas campi sp. nov. isolated from German agricultural grassland.</title>
        <authorList>
            <person name="Timsy T."/>
            <person name="Ulrich A."/>
            <person name="Spanner T."/>
            <person name="Foesel B."/>
            <person name="Kolb S."/>
            <person name="Horn M.A."/>
            <person name="Behrendt U."/>
        </authorList>
    </citation>
    <scope>NUCLEOTIDE SEQUENCE</scope>
    <source>
        <strain evidence="12">S1-A32-2</strain>
    </source>
</reference>
<dbReference type="InterPro" id="IPR004723">
    <property type="entry name" value="AONS_Archaea/Proteobacteria"/>
</dbReference>
<sequence length="389" mass="41376">MSFDLAARLAERHAAHLYRQRPLLDSPQGPLVQVDGRQLLAFCSNDYLGLANHPEVIRALQQGAEKWGVGGGASHLVIGHSTPHHQLEEALAEFTGRPRALLFSTGYMANLAAVTALVGQGDTVLEDRINHASLLDAGLLSGARFSRYLHNDAASLASRLEKATGSTLVVTDGVFSMDGDLADLPNLCAEAKASNAWVMVDDAHGFGPLGATGGGIVEHFGLGLDDVQVLVGTLGKGFGTAGAFVAGSEELIETLIQFARPYIYTTSQPPAVACATLKSLELLRSEGWRREHLNRLVARFRQGAAEIGLSLMDSPTPIQPILIGDSERALKLSALLKERGLLVGAIRPPTVPVGSARLRVTLSAAHSEAQLEQLLDALAECWPQVRDDA</sequence>
<dbReference type="SUPFAM" id="SSF53383">
    <property type="entry name" value="PLP-dependent transferases"/>
    <property type="match status" value="1"/>
</dbReference>
<dbReference type="PROSITE" id="PS00599">
    <property type="entry name" value="AA_TRANSFER_CLASS_2"/>
    <property type="match status" value="1"/>
</dbReference>
<feature type="binding site" evidence="9">
    <location>
        <position position="350"/>
    </location>
    <ligand>
        <name>substrate</name>
    </ligand>
</feature>
<evidence type="ECO:0000256" key="9">
    <source>
        <dbReference type="HAMAP-Rule" id="MF_01693"/>
    </source>
</evidence>
<evidence type="ECO:0000256" key="7">
    <source>
        <dbReference type="ARBA" id="ARBA00022898"/>
    </source>
</evidence>
<keyword evidence="13" id="KW-1185">Reference proteome</keyword>
<keyword evidence="6 9" id="KW-0093">Biotin biosynthesis</keyword>
<evidence type="ECO:0000256" key="6">
    <source>
        <dbReference type="ARBA" id="ARBA00022756"/>
    </source>
</evidence>
<evidence type="ECO:0000256" key="10">
    <source>
        <dbReference type="PIRSR" id="PIRSR604723-51"/>
    </source>
</evidence>
<comment type="similarity">
    <text evidence="3 9">Belongs to the class-II pyridoxal-phosphate-dependent aminotransferase family. BioF subfamily.</text>
</comment>
<proteinExistence type="inferred from homology"/>
<comment type="pathway">
    <text evidence="2 9">Cofactor biosynthesis; biotin biosynthesis.</text>
</comment>
<comment type="catalytic activity">
    <reaction evidence="8 9">
        <text>6-carboxyhexanoyl-[ACP] + L-alanine + H(+) = (8S)-8-amino-7-oxononanoate + holo-[ACP] + CO2</text>
        <dbReference type="Rhea" id="RHEA:42288"/>
        <dbReference type="Rhea" id="RHEA-COMP:9685"/>
        <dbReference type="Rhea" id="RHEA-COMP:9955"/>
        <dbReference type="ChEBI" id="CHEBI:15378"/>
        <dbReference type="ChEBI" id="CHEBI:16526"/>
        <dbReference type="ChEBI" id="CHEBI:57972"/>
        <dbReference type="ChEBI" id="CHEBI:64479"/>
        <dbReference type="ChEBI" id="CHEBI:78846"/>
        <dbReference type="ChEBI" id="CHEBI:149468"/>
        <dbReference type="EC" id="2.3.1.47"/>
    </reaction>
</comment>
<organism evidence="12 13">
    <name type="scientific">Aquipseudomonas campi</name>
    <dbReference type="NCBI Taxonomy" id="2731681"/>
    <lineage>
        <taxon>Bacteria</taxon>
        <taxon>Pseudomonadati</taxon>
        <taxon>Pseudomonadota</taxon>
        <taxon>Gammaproteobacteria</taxon>
        <taxon>Pseudomonadales</taxon>
        <taxon>Pseudomonadaceae</taxon>
        <taxon>Aquipseudomonas</taxon>
    </lineage>
</organism>
<dbReference type="Proteomes" id="UP000501379">
    <property type="component" value="Chromosome"/>
</dbReference>
<dbReference type="CDD" id="cd06454">
    <property type="entry name" value="KBL_like"/>
    <property type="match status" value="1"/>
</dbReference>
<dbReference type="InterPro" id="IPR050087">
    <property type="entry name" value="AON_synthase_class-II"/>
</dbReference>
<keyword evidence="7 9" id="KW-0663">Pyridoxal phosphate</keyword>
<dbReference type="NCBIfam" id="TIGR00858">
    <property type="entry name" value="bioF"/>
    <property type="match status" value="1"/>
</dbReference>
<evidence type="ECO:0000313" key="12">
    <source>
        <dbReference type="EMBL" id="QKE64793.1"/>
    </source>
</evidence>
<dbReference type="KEGG" id="pcam:HNE05_16025"/>